<evidence type="ECO:0000256" key="6">
    <source>
        <dbReference type="SAM" id="MobiDB-lite"/>
    </source>
</evidence>
<dbReference type="PANTHER" id="PTHR47338:SF29">
    <property type="entry name" value="ZN(2)-C6 FUNGAL-TYPE DOMAIN-CONTAINING PROTEIN"/>
    <property type="match status" value="1"/>
</dbReference>
<dbReference type="AlphaFoldDB" id="A0A8H5LZG9"/>
<feature type="compositionally biased region" description="Basic and acidic residues" evidence="6">
    <location>
        <begin position="30"/>
        <end position="55"/>
    </location>
</feature>
<evidence type="ECO:0008006" key="9">
    <source>
        <dbReference type="Google" id="ProtNLM"/>
    </source>
</evidence>
<evidence type="ECO:0000256" key="2">
    <source>
        <dbReference type="ARBA" id="ARBA00022723"/>
    </source>
</evidence>
<dbReference type="EMBL" id="JAACJM010000001">
    <property type="protein sequence ID" value="KAF5375247.1"/>
    <property type="molecule type" value="Genomic_DNA"/>
</dbReference>
<dbReference type="GO" id="GO:0046872">
    <property type="term" value="F:metal ion binding"/>
    <property type="evidence" value="ECO:0007669"/>
    <property type="project" value="UniProtKB-KW"/>
</dbReference>
<gene>
    <name evidence="7" type="ORF">D9758_000182</name>
</gene>
<dbReference type="Proteomes" id="UP000559256">
    <property type="component" value="Unassembled WGS sequence"/>
</dbReference>
<dbReference type="GO" id="GO:0000981">
    <property type="term" value="F:DNA-binding transcription factor activity, RNA polymerase II-specific"/>
    <property type="evidence" value="ECO:0007669"/>
    <property type="project" value="InterPro"/>
</dbReference>
<keyword evidence="2" id="KW-0479">Metal-binding</keyword>
<comment type="subcellular location">
    <subcellularLocation>
        <location evidence="1">Nucleus</location>
    </subcellularLocation>
</comment>
<dbReference type="PANTHER" id="PTHR47338">
    <property type="entry name" value="ZN(II)2CYS6 TRANSCRIPTION FACTOR (EUROFUNG)-RELATED"/>
    <property type="match status" value="1"/>
</dbReference>
<accession>A0A8H5LZG9</accession>
<evidence type="ECO:0000313" key="8">
    <source>
        <dbReference type="Proteomes" id="UP000559256"/>
    </source>
</evidence>
<sequence length="595" mass="66328">MSHAPAGAEKPVLECTFDEPPENQPGNDAPKNKYEKLESRIAELEGLLRQKDHGSETSASPSIPALSSYDDLRPPNEAASAQSRISHNGSPEISIVSSAARAASGMGLGGDLGMDMVWSHWPPNLPGAELLKHLVDAFFVFQPHARRLFHYSTFMACLALPPSHPKFPSVPVLHGICAVGALFTAAVSSPPPLRFEDVSPEEIFAQRRRLREDRPDTFAEIQARFAKEAANELEYLGRDLVQVLQTNILLCWYYWPSTSPSYICSELHHNFSLISNLAGPSYSSILHILCVFSVVPAAKSVVEDETRRNAFWFAYAIERQYGFSNAWALSMDDQDISQLLPVREDQFERGILVPPKERQWAHTPGLLRNHTDGQVDPFILYMKACVLMSKVKTFNLRFRAKHFAGEDASSAPSPYIDEPIDPRRSQAFVDLDQIASNFLALLPPDFKDPIQNDVVDSTLFSAIAMIHVSNIVLHEPHADVRRAGCISALKMLTAARAVIDMVYAVWSTSFNISLFEPFMSFCFFLAGRVFARFYQAAVEQNSMEQMSTLSAEFNIVRTACEQMGNRHRIAACFAKMMDDLIVKAQGSSIINERPT</sequence>
<keyword evidence="5" id="KW-0539">Nucleus</keyword>
<feature type="compositionally biased region" description="Polar residues" evidence="6">
    <location>
        <begin position="79"/>
        <end position="90"/>
    </location>
</feature>
<name>A0A8H5LZG9_9AGAR</name>
<evidence type="ECO:0000256" key="1">
    <source>
        <dbReference type="ARBA" id="ARBA00004123"/>
    </source>
</evidence>
<comment type="caution">
    <text evidence="7">The sequence shown here is derived from an EMBL/GenBank/DDBJ whole genome shotgun (WGS) entry which is preliminary data.</text>
</comment>
<reference evidence="7 8" key="1">
    <citation type="journal article" date="2020" name="ISME J.">
        <title>Uncovering the hidden diversity of litter-decomposition mechanisms in mushroom-forming fungi.</title>
        <authorList>
            <person name="Floudas D."/>
            <person name="Bentzer J."/>
            <person name="Ahren D."/>
            <person name="Johansson T."/>
            <person name="Persson P."/>
            <person name="Tunlid A."/>
        </authorList>
    </citation>
    <scope>NUCLEOTIDE SEQUENCE [LARGE SCALE GENOMIC DNA]</scope>
    <source>
        <strain evidence="7 8">CBS 291.85</strain>
    </source>
</reference>
<dbReference type="GO" id="GO:0005634">
    <property type="term" value="C:nucleus"/>
    <property type="evidence" value="ECO:0007669"/>
    <property type="project" value="UniProtKB-SubCell"/>
</dbReference>
<keyword evidence="4" id="KW-0804">Transcription</keyword>
<feature type="region of interest" description="Disordered" evidence="6">
    <location>
        <begin position="1"/>
        <end position="90"/>
    </location>
</feature>
<protein>
    <recommendedName>
        <fullName evidence="9">Transcription factor domain-containing protein</fullName>
    </recommendedName>
</protein>
<dbReference type="CDD" id="cd12148">
    <property type="entry name" value="fungal_TF_MHR"/>
    <property type="match status" value="1"/>
</dbReference>
<dbReference type="InterPro" id="IPR050815">
    <property type="entry name" value="TF_fung"/>
</dbReference>
<evidence type="ECO:0000256" key="5">
    <source>
        <dbReference type="ARBA" id="ARBA00023242"/>
    </source>
</evidence>
<keyword evidence="3" id="KW-0805">Transcription regulation</keyword>
<evidence type="ECO:0000256" key="4">
    <source>
        <dbReference type="ARBA" id="ARBA00023163"/>
    </source>
</evidence>
<evidence type="ECO:0000313" key="7">
    <source>
        <dbReference type="EMBL" id="KAF5375247.1"/>
    </source>
</evidence>
<dbReference type="OrthoDB" id="39175at2759"/>
<organism evidence="7 8">
    <name type="scientific">Tetrapyrgos nigripes</name>
    <dbReference type="NCBI Taxonomy" id="182062"/>
    <lineage>
        <taxon>Eukaryota</taxon>
        <taxon>Fungi</taxon>
        <taxon>Dikarya</taxon>
        <taxon>Basidiomycota</taxon>
        <taxon>Agaricomycotina</taxon>
        <taxon>Agaricomycetes</taxon>
        <taxon>Agaricomycetidae</taxon>
        <taxon>Agaricales</taxon>
        <taxon>Marasmiineae</taxon>
        <taxon>Marasmiaceae</taxon>
        <taxon>Tetrapyrgos</taxon>
    </lineage>
</organism>
<keyword evidence="8" id="KW-1185">Reference proteome</keyword>
<proteinExistence type="predicted"/>
<evidence type="ECO:0000256" key="3">
    <source>
        <dbReference type="ARBA" id="ARBA00023015"/>
    </source>
</evidence>